<keyword evidence="1" id="KW-0812">Transmembrane</keyword>
<proteinExistence type="predicted"/>
<protein>
    <submittedName>
        <fullName evidence="3">Uncharacterized protein</fullName>
    </submittedName>
</protein>
<feature type="transmembrane region" description="Helical" evidence="1">
    <location>
        <begin position="124"/>
        <end position="144"/>
    </location>
</feature>
<evidence type="ECO:0000256" key="1">
    <source>
        <dbReference type="SAM" id="Phobius"/>
    </source>
</evidence>
<keyword evidence="2" id="KW-1185">Reference proteome</keyword>
<dbReference type="Proteomes" id="UP000887565">
    <property type="component" value="Unplaced"/>
</dbReference>
<dbReference type="AlphaFoldDB" id="A0A915JGU8"/>
<reference evidence="3" key="1">
    <citation type="submission" date="2022-11" db="UniProtKB">
        <authorList>
            <consortium name="WormBaseParasite"/>
        </authorList>
    </citation>
    <scope>IDENTIFICATION</scope>
</reference>
<evidence type="ECO:0000313" key="3">
    <source>
        <dbReference type="WBParaSite" id="nRc.2.0.1.t25412-RA"/>
    </source>
</evidence>
<organism evidence="2 3">
    <name type="scientific">Romanomermis culicivorax</name>
    <name type="common">Nematode worm</name>
    <dbReference type="NCBI Taxonomy" id="13658"/>
    <lineage>
        <taxon>Eukaryota</taxon>
        <taxon>Metazoa</taxon>
        <taxon>Ecdysozoa</taxon>
        <taxon>Nematoda</taxon>
        <taxon>Enoplea</taxon>
        <taxon>Dorylaimia</taxon>
        <taxon>Mermithida</taxon>
        <taxon>Mermithoidea</taxon>
        <taxon>Mermithidae</taxon>
        <taxon>Romanomermis</taxon>
    </lineage>
</organism>
<keyword evidence="1" id="KW-0472">Membrane</keyword>
<evidence type="ECO:0000313" key="2">
    <source>
        <dbReference type="Proteomes" id="UP000887565"/>
    </source>
</evidence>
<dbReference type="WBParaSite" id="nRc.2.0.1.t25412-RA">
    <property type="protein sequence ID" value="nRc.2.0.1.t25412-RA"/>
    <property type="gene ID" value="nRc.2.0.1.g25412"/>
</dbReference>
<keyword evidence="1" id="KW-1133">Transmembrane helix</keyword>
<name>A0A915JGU8_ROMCU</name>
<sequence length="243" mass="27669">MKLCEWQFSPQHLTYECVEIITKNLGYNQQNTWPQTETLFNIQIESTKILKIIDTIILILCSLICMFCVIRVLVLSKKRTRQVTQIQLSVSVVSSSSNQAFPNRNFASSTNVNIVKANRHIRQLIAICFIFLVANFLDVCLNLLNLDRKSVNLAHYIWTNLIYSFMLPFLFTFYSKHRLLQNGFMRLSKSGLGTEVKRKASFAGSNTSNGTINWGGGAIKKYKSPFSNIMSSRSPSPSGQKHE</sequence>
<feature type="transmembrane region" description="Helical" evidence="1">
    <location>
        <begin position="156"/>
        <end position="175"/>
    </location>
</feature>
<accession>A0A915JGU8</accession>
<feature type="transmembrane region" description="Helical" evidence="1">
    <location>
        <begin position="55"/>
        <end position="74"/>
    </location>
</feature>